<evidence type="ECO:0000313" key="3">
    <source>
        <dbReference type="EMBL" id="AQZ50812.1"/>
    </source>
</evidence>
<dbReference type="KEGG" id="mmed:Mame_01452"/>
<reference evidence="3 4" key="1">
    <citation type="submission" date="2017-03" db="EMBL/GenBank/DDBJ databases">
        <title>Foreign affairs: Plasmid Transfer between Roseobacters and Rhizobia.</title>
        <authorList>
            <person name="Bartling P."/>
            <person name="Bunk B."/>
            <person name="Overmann J."/>
            <person name="Brinkmann H."/>
            <person name="Petersen J."/>
        </authorList>
    </citation>
    <scope>NUCLEOTIDE SEQUENCE [LARGE SCALE GENOMIC DNA]</scope>
    <source>
        <strain evidence="3 4">MACL11</strain>
    </source>
</reference>
<dbReference type="eggNOG" id="ENOG50337AM">
    <property type="taxonomic scope" value="Bacteria"/>
</dbReference>
<dbReference type="EMBL" id="CP020330">
    <property type="protein sequence ID" value="AQZ50812.1"/>
    <property type="molecule type" value="Genomic_DNA"/>
</dbReference>
<accession>A0A1U9YZM4</accession>
<evidence type="ECO:0000313" key="4">
    <source>
        <dbReference type="Proteomes" id="UP000191135"/>
    </source>
</evidence>
<feature type="chain" id="PRO_5010744816" evidence="2">
    <location>
        <begin position="24"/>
        <end position="325"/>
    </location>
</feature>
<keyword evidence="4" id="KW-1185">Reference proteome</keyword>
<keyword evidence="2" id="KW-0732">Signal</keyword>
<dbReference type="Proteomes" id="UP000191135">
    <property type="component" value="Chromosome"/>
</dbReference>
<dbReference type="OrthoDB" id="267336at2"/>
<dbReference type="AlphaFoldDB" id="A0A1U9YZM4"/>
<dbReference type="STRING" id="1122214.Mame_01452"/>
<gene>
    <name evidence="3" type="ORF">Mame_01452</name>
</gene>
<proteinExistence type="predicted"/>
<protein>
    <submittedName>
        <fullName evidence="3">Uncharacterized protein</fullName>
    </submittedName>
</protein>
<evidence type="ECO:0000256" key="2">
    <source>
        <dbReference type="SAM" id="SignalP"/>
    </source>
</evidence>
<feature type="region of interest" description="Disordered" evidence="1">
    <location>
        <begin position="300"/>
        <end position="325"/>
    </location>
</feature>
<dbReference type="RefSeq" id="WP_018065067.1">
    <property type="nucleotide sequence ID" value="NZ_AQWH01000010.1"/>
</dbReference>
<sequence length="325" mass="35677" precursor="true">MARFLTSLFLGWLALLLPAAAGADGNRLVEARGQSYSASFTAPTADEPSTSVLIWDADLHMALENDAPVLTARFRYEIEDWRYLLPTFGPGDVQVWSPSGETGARLPEEAPRIRPSEVEMMFRFYAPAQNSYVGVSQRIATPGAPGEWVESPPSRPGWDRTFIWLSGINKDAWLSPETARSVWQSELRPEGVEIVQAAWSANELMTFLAENNMRNRAVAAAEAVNRLLDGVARSFGYEVAAMREDPQRYLEPAFRRGVPIALLRKLERLQNLPNGLKQGDAAAYEQARREAAAIMAAMERATDAGERRGAEPGGNGQPAGEGADE</sequence>
<feature type="signal peptide" evidence="2">
    <location>
        <begin position="1"/>
        <end position="23"/>
    </location>
</feature>
<name>A0A1U9YZM4_9HYPH</name>
<evidence type="ECO:0000256" key="1">
    <source>
        <dbReference type="SAM" id="MobiDB-lite"/>
    </source>
</evidence>
<feature type="compositionally biased region" description="Basic and acidic residues" evidence="1">
    <location>
        <begin position="300"/>
        <end position="310"/>
    </location>
</feature>
<organism evidence="3 4">
    <name type="scientific">Martelella mediterranea DSM 17316</name>
    <dbReference type="NCBI Taxonomy" id="1122214"/>
    <lineage>
        <taxon>Bacteria</taxon>
        <taxon>Pseudomonadati</taxon>
        <taxon>Pseudomonadota</taxon>
        <taxon>Alphaproteobacteria</taxon>
        <taxon>Hyphomicrobiales</taxon>
        <taxon>Aurantimonadaceae</taxon>
        <taxon>Martelella</taxon>
    </lineage>
</organism>